<dbReference type="SUPFAM" id="SSF52540">
    <property type="entry name" value="P-loop containing nucleoside triphosphate hydrolases"/>
    <property type="match status" value="1"/>
</dbReference>
<organism evidence="1 2">
    <name type="scientific">Phormidium pseudopriestleyi FRX01</name>
    <dbReference type="NCBI Taxonomy" id="1759528"/>
    <lineage>
        <taxon>Bacteria</taxon>
        <taxon>Bacillati</taxon>
        <taxon>Cyanobacteriota</taxon>
        <taxon>Cyanophyceae</taxon>
        <taxon>Oscillatoriophycideae</taxon>
        <taxon>Oscillatoriales</taxon>
        <taxon>Oscillatoriaceae</taxon>
        <taxon>Phormidium</taxon>
    </lineage>
</organism>
<accession>A0ABS3FQG8</accession>
<dbReference type="RefSeq" id="WP_207087408.1">
    <property type="nucleotide sequence ID" value="NZ_JAFLQW010000195.1"/>
</dbReference>
<name>A0ABS3FQG8_9CYAN</name>
<dbReference type="InterPro" id="IPR027417">
    <property type="entry name" value="P-loop_NTPase"/>
</dbReference>
<protein>
    <submittedName>
        <fullName evidence="1">Uncharacterized protein</fullName>
    </submittedName>
</protein>
<evidence type="ECO:0000313" key="1">
    <source>
        <dbReference type="EMBL" id="MBO0348866.1"/>
    </source>
</evidence>
<reference evidence="1 2" key="1">
    <citation type="submission" date="2021-03" db="EMBL/GenBank/DDBJ databases">
        <title>Metabolic Capacity of the Antarctic Cyanobacterium Phormidium pseudopriestleyi that Sustains Oxygenic Photosynthesis in the Presence of Hydrogen Sulfide.</title>
        <authorList>
            <person name="Lumian J.E."/>
            <person name="Jungblut A.D."/>
            <person name="Dillon M.L."/>
            <person name="Hawes I."/>
            <person name="Doran P.T."/>
            <person name="Mackey T.J."/>
            <person name="Dick G.J."/>
            <person name="Grettenberger C.L."/>
            <person name="Sumner D.Y."/>
        </authorList>
    </citation>
    <scope>NUCLEOTIDE SEQUENCE [LARGE SCALE GENOMIC DNA]</scope>
    <source>
        <strain evidence="1 2">FRX01</strain>
    </source>
</reference>
<keyword evidence="2" id="KW-1185">Reference proteome</keyword>
<dbReference type="EMBL" id="JAFLQW010000195">
    <property type="protein sequence ID" value="MBO0348866.1"/>
    <property type="molecule type" value="Genomic_DNA"/>
</dbReference>
<sequence length="330" mass="37581">MKSFWKIFNREQHLPTLNVAMLGARGVGKTSLLAAMYDQFENVSKDLQLVADAGTKSVLDKRLKELKSLEGNNIKFRSPLLGGNDLRTFKFEFGETGTAPSLEINFYDYPGGWLIDPTHLAKVQDLIYQSAAVLIPIDTPALMEKGGKYHEDLNHPTEINDVFKKVYKDLDSPRLVILTPVKCEKYIKNNPSELFTRVKQGYRKLLNQFDSNNLASKVAVVIIPVQTIGSVELSYIEDDKTHNEPIFYFWKLQADSMYQPKNTEVPLRYLLRFLLKLHLDNKPSSILTRIQHFLANNTGKNTNLRNAVSRFADPKSDDVEIVQGSEFLKL</sequence>
<gene>
    <name evidence="1" type="ORF">J0895_07085</name>
</gene>
<proteinExistence type="predicted"/>
<comment type="caution">
    <text evidence="1">The sequence shown here is derived from an EMBL/GenBank/DDBJ whole genome shotgun (WGS) entry which is preliminary data.</text>
</comment>
<evidence type="ECO:0000313" key="2">
    <source>
        <dbReference type="Proteomes" id="UP000664844"/>
    </source>
</evidence>
<dbReference type="Proteomes" id="UP000664844">
    <property type="component" value="Unassembled WGS sequence"/>
</dbReference>